<name>A0A3Q0T3M0_AMPCI</name>
<feature type="compositionally biased region" description="Acidic residues" evidence="1">
    <location>
        <begin position="111"/>
        <end position="126"/>
    </location>
</feature>
<reference evidence="2" key="2">
    <citation type="submission" date="2025-09" db="UniProtKB">
        <authorList>
            <consortium name="Ensembl"/>
        </authorList>
    </citation>
    <scope>IDENTIFICATION</scope>
</reference>
<proteinExistence type="predicted"/>
<dbReference type="AlphaFoldDB" id="A0A3Q0T3M0"/>
<dbReference type="Proteomes" id="UP000261340">
    <property type="component" value="Unplaced"/>
</dbReference>
<dbReference type="GeneTree" id="ENSGT00940000165155"/>
<feature type="region of interest" description="Disordered" evidence="1">
    <location>
        <begin position="98"/>
        <end position="138"/>
    </location>
</feature>
<dbReference type="OMA" id="HEFDIEH"/>
<reference evidence="2" key="1">
    <citation type="submission" date="2025-08" db="UniProtKB">
        <authorList>
            <consortium name="Ensembl"/>
        </authorList>
    </citation>
    <scope>IDENTIFICATION</scope>
</reference>
<keyword evidence="3" id="KW-1185">Reference proteome</keyword>
<dbReference type="Pfam" id="PF15370">
    <property type="entry name" value="NOPCHAP1"/>
    <property type="match status" value="1"/>
</dbReference>
<dbReference type="STRING" id="61819.ENSACIP00000026735"/>
<dbReference type="InterPro" id="IPR027921">
    <property type="entry name" value="NOPCHAP1"/>
</dbReference>
<accession>A0A3Q0T3M0</accession>
<dbReference type="PANTHER" id="PTHR28674">
    <property type="entry name" value="SIMILAR TO DNA SEGMENT, CHR 10, WAYNE STATE UNIVERSITY 102,-EXPRESSED"/>
    <property type="match status" value="1"/>
</dbReference>
<dbReference type="Ensembl" id="ENSACIT00000027432.1">
    <property type="protein sequence ID" value="ENSACIP00000026735.1"/>
    <property type="gene ID" value="ENSACIG00000020696.1"/>
</dbReference>
<dbReference type="PANTHER" id="PTHR28674:SF1">
    <property type="entry name" value="NOP PROTEIN CHAPERONE 1"/>
    <property type="match status" value="1"/>
</dbReference>
<evidence type="ECO:0000256" key="1">
    <source>
        <dbReference type="SAM" id="MobiDB-lite"/>
    </source>
</evidence>
<evidence type="ECO:0000313" key="2">
    <source>
        <dbReference type="Ensembl" id="ENSACIP00000026735.1"/>
    </source>
</evidence>
<evidence type="ECO:0000313" key="3">
    <source>
        <dbReference type="Proteomes" id="UP000261340"/>
    </source>
</evidence>
<dbReference type="GO" id="GO:0062064">
    <property type="term" value="F:box C/D methylation guide snoRNP complex binding"/>
    <property type="evidence" value="ECO:0007669"/>
    <property type="project" value="TreeGrafter"/>
</dbReference>
<dbReference type="GO" id="GO:0000492">
    <property type="term" value="P:box C/D snoRNP assembly"/>
    <property type="evidence" value="ECO:0007669"/>
    <property type="project" value="InterPro"/>
</dbReference>
<protein>
    <submittedName>
        <fullName evidence="2">NOP protein chaperone 1</fullName>
    </submittedName>
</protein>
<sequence>MELNVKKTSSQALLSCGNGGGLSDKLLLKPKAGRSLQTERVPRSSVLDRLQTFLPQMAEANEKLKRQMEEAPAGHFDIESVEEAERVIEMVSVSLLVNHSTSDMKHKGETSDSEDESDCSDNDSEITEQNLKLPGDKGKKKRFNIQVLDLQGE</sequence>
<organism evidence="2 3">
    <name type="scientific">Amphilophus citrinellus</name>
    <name type="common">Midas cichlid</name>
    <name type="synonym">Cichlasoma citrinellum</name>
    <dbReference type="NCBI Taxonomy" id="61819"/>
    <lineage>
        <taxon>Eukaryota</taxon>
        <taxon>Metazoa</taxon>
        <taxon>Chordata</taxon>
        <taxon>Craniata</taxon>
        <taxon>Vertebrata</taxon>
        <taxon>Euteleostomi</taxon>
        <taxon>Actinopterygii</taxon>
        <taxon>Neopterygii</taxon>
        <taxon>Teleostei</taxon>
        <taxon>Neoteleostei</taxon>
        <taxon>Acanthomorphata</taxon>
        <taxon>Ovalentaria</taxon>
        <taxon>Cichlomorphae</taxon>
        <taxon>Cichliformes</taxon>
        <taxon>Cichlidae</taxon>
        <taxon>New World cichlids</taxon>
        <taxon>Cichlasomatinae</taxon>
        <taxon>Heroini</taxon>
        <taxon>Amphilophus</taxon>
    </lineage>
</organism>